<name>A0A6J7V0P0_9ZZZZ</name>
<gene>
    <name evidence="1" type="ORF">UFOPK3197_00205</name>
    <name evidence="2" type="ORF">UFOPK4401_00241</name>
</gene>
<proteinExistence type="predicted"/>
<accession>A0A6J7V0P0</accession>
<dbReference type="Gene3D" id="3.40.50.150">
    <property type="entry name" value="Vaccinia Virus protein VP39"/>
    <property type="match status" value="1"/>
</dbReference>
<dbReference type="Pfam" id="PF13489">
    <property type="entry name" value="Methyltransf_23"/>
    <property type="match status" value="1"/>
</dbReference>
<dbReference type="SUPFAM" id="SSF53335">
    <property type="entry name" value="S-adenosyl-L-methionine-dependent methyltransferases"/>
    <property type="match status" value="1"/>
</dbReference>
<dbReference type="CDD" id="cd02440">
    <property type="entry name" value="AdoMet_MTases"/>
    <property type="match status" value="1"/>
</dbReference>
<protein>
    <submittedName>
        <fullName evidence="2">Unannotated protein</fullName>
    </submittedName>
</protein>
<reference evidence="2" key="1">
    <citation type="submission" date="2020-05" db="EMBL/GenBank/DDBJ databases">
        <authorList>
            <person name="Chiriac C."/>
            <person name="Salcher M."/>
            <person name="Ghai R."/>
            <person name="Kavagutti S V."/>
        </authorList>
    </citation>
    <scope>NUCLEOTIDE SEQUENCE</scope>
</reference>
<dbReference type="EMBL" id="CAFBRB010000013">
    <property type="protein sequence ID" value="CAB5071920.1"/>
    <property type="molecule type" value="Genomic_DNA"/>
</dbReference>
<dbReference type="InterPro" id="IPR029063">
    <property type="entry name" value="SAM-dependent_MTases_sf"/>
</dbReference>
<evidence type="ECO:0000313" key="1">
    <source>
        <dbReference type="EMBL" id="CAB4821035.1"/>
    </source>
</evidence>
<dbReference type="AlphaFoldDB" id="A0A6J7V0P0"/>
<sequence>MTYQEIYSKFYDQIHNTKEYSLETNVLQKFIQTEFPRKKIAKVLDFGCGTGNHLSSLAGYAPELYGYDRSQAMLRKALENFPTLSFTSDFERVPKNLDLVYSLFDVCSYQVSRANLIEYFEMMASKLGNGGLLILDGWYLPGVRLSPPEYRERNLELGDLQVLRCVTPRTNDSYQTTELAISLVDKSDGRVISTEEHLLRAFTMKEILDAATVANFKEIGFRDGKNWAEPLEETSWRFMMYAIHSG</sequence>
<dbReference type="EMBL" id="CAFABI010000013">
    <property type="protein sequence ID" value="CAB4821035.1"/>
    <property type="molecule type" value="Genomic_DNA"/>
</dbReference>
<organism evidence="2">
    <name type="scientific">freshwater metagenome</name>
    <dbReference type="NCBI Taxonomy" id="449393"/>
    <lineage>
        <taxon>unclassified sequences</taxon>
        <taxon>metagenomes</taxon>
        <taxon>ecological metagenomes</taxon>
    </lineage>
</organism>
<dbReference type="Gene3D" id="2.20.130.10">
    <property type="entry name" value="CAC2371-like domains"/>
    <property type="match status" value="1"/>
</dbReference>
<evidence type="ECO:0000313" key="2">
    <source>
        <dbReference type="EMBL" id="CAB5071920.1"/>
    </source>
</evidence>